<dbReference type="FunFam" id="4.10.280.10:FF:000016">
    <property type="entry name" value="Sterol regulatory element-binding transcription factor 1"/>
    <property type="match status" value="1"/>
</dbReference>
<evidence type="ECO:0000256" key="18">
    <source>
        <dbReference type="ARBA" id="ARBA00023166"/>
    </source>
</evidence>
<keyword evidence="13" id="KW-0443">Lipid metabolism</keyword>
<reference evidence="33" key="1">
    <citation type="submission" date="2021-04" db="EMBL/GenBank/DDBJ databases">
        <authorList>
            <consortium name="Wellcome Sanger Institute Data Sharing"/>
        </authorList>
    </citation>
    <scope>NUCLEOTIDE SEQUENCE [LARGE SCALE GENOMIC DNA]</scope>
</reference>
<keyword evidence="5" id="KW-0153">Cholesterol metabolism</keyword>
<comment type="similarity">
    <text evidence="22">Belongs to the SREBP family.</text>
</comment>
<reference evidence="33" key="2">
    <citation type="submission" date="2025-08" db="UniProtKB">
        <authorList>
            <consortium name="Ensembl"/>
        </authorList>
    </citation>
    <scope>IDENTIFICATION</scope>
</reference>
<comment type="function">
    <text evidence="25">Precursor of the transcription factor form (Processed sterol regulatory element-binding protein 1), which is embedded in the endoplasmic reticulum membrane. Low sterol concentrations promote processing of this form, releasing the transcription factor form that translocates into the nucleus and activates transcription of genes involved in cholesterol biosynthesis and lipid homeostasis.</text>
</comment>
<dbReference type="Gene3D" id="4.10.280.10">
    <property type="entry name" value="Helix-loop-helix DNA-binding domain"/>
    <property type="match status" value="1"/>
</dbReference>
<evidence type="ECO:0000256" key="6">
    <source>
        <dbReference type="ARBA" id="ARBA00022553"/>
    </source>
</evidence>
<organism evidence="33 34">
    <name type="scientific">Echeneis naucrates</name>
    <name type="common">Live sharksucker</name>
    <dbReference type="NCBI Taxonomy" id="173247"/>
    <lineage>
        <taxon>Eukaryota</taxon>
        <taxon>Metazoa</taxon>
        <taxon>Chordata</taxon>
        <taxon>Craniata</taxon>
        <taxon>Vertebrata</taxon>
        <taxon>Euteleostomi</taxon>
        <taxon>Actinopterygii</taxon>
        <taxon>Neopterygii</taxon>
        <taxon>Teleostei</taxon>
        <taxon>Neoteleostei</taxon>
        <taxon>Acanthomorphata</taxon>
        <taxon>Carangaria</taxon>
        <taxon>Carangiformes</taxon>
        <taxon>Echeneidae</taxon>
        <taxon>Echeneis</taxon>
    </lineage>
</organism>
<evidence type="ECO:0000256" key="26">
    <source>
        <dbReference type="ARBA" id="ARBA00045371"/>
    </source>
</evidence>
<evidence type="ECO:0000256" key="25">
    <source>
        <dbReference type="ARBA" id="ARBA00045313"/>
    </source>
</evidence>
<dbReference type="GO" id="GO:0005634">
    <property type="term" value="C:nucleus"/>
    <property type="evidence" value="ECO:0007669"/>
    <property type="project" value="UniProtKB-SubCell"/>
</dbReference>
<protein>
    <recommendedName>
        <fullName evidence="23">Sterol regulatory element-binding protein 1</fullName>
    </recommendedName>
    <alternativeName>
        <fullName evidence="24">Sterol regulatory element-binding transcription factor 1</fullName>
    </alternativeName>
</protein>
<evidence type="ECO:0000256" key="8">
    <source>
        <dbReference type="ARBA" id="ARBA00022824"/>
    </source>
</evidence>
<evidence type="ECO:0000256" key="12">
    <source>
        <dbReference type="ARBA" id="ARBA00023034"/>
    </source>
</evidence>
<dbReference type="Ensembl" id="ENSENLT00000041562.1">
    <property type="protein sequence ID" value="ENSENLP00000040524.1"/>
    <property type="gene ID" value="ENSENLG00000016324.1"/>
</dbReference>
<comment type="subunit">
    <text evidence="27">Efficient DNA binding of the soluble transcription factor fragment requires dimerization with another bHLH protein. Interacts with CEBPA, the interaction produces a transcriptional synergy. Interacts with LMNA.</text>
</comment>
<keyword evidence="29" id="KW-0175">Coiled coil</keyword>
<evidence type="ECO:0000256" key="22">
    <source>
        <dbReference type="ARBA" id="ARBA00038460"/>
    </source>
</evidence>
<evidence type="ECO:0000256" key="19">
    <source>
        <dbReference type="ARBA" id="ARBA00023221"/>
    </source>
</evidence>
<keyword evidence="17" id="KW-0804">Transcription</keyword>
<keyword evidence="9" id="KW-0832">Ubl conjugation</keyword>
<keyword evidence="10 31" id="KW-1133">Transmembrane helix</keyword>
<keyword evidence="12" id="KW-0333">Golgi apparatus</keyword>
<evidence type="ECO:0000256" key="15">
    <source>
        <dbReference type="ARBA" id="ARBA00023136"/>
    </source>
</evidence>
<dbReference type="GO" id="GO:0008203">
    <property type="term" value="P:cholesterol metabolic process"/>
    <property type="evidence" value="ECO:0007669"/>
    <property type="project" value="UniProtKB-KW"/>
</dbReference>
<evidence type="ECO:0000256" key="10">
    <source>
        <dbReference type="ARBA" id="ARBA00022989"/>
    </source>
</evidence>
<evidence type="ECO:0000256" key="9">
    <source>
        <dbReference type="ARBA" id="ARBA00022843"/>
    </source>
</evidence>
<evidence type="ECO:0000256" key="24">
    <source>
        <dbReference type="ARBA" id="ARBA00042215"/>
    </source>
</evidence>
<sequence length="840" mass="91925">GFKCQIKAFFLPFYISAFMGSGTILTTVPVMVDTEKLPINRIAISGKPVGQPHKGEKRTAHNAIEKRYRSSINDKIVELKDLVAGTEAKLNKSAVLRKAIDHIRYLQQANQKLKQENMALKMAAQKNSMCLKPFLFFSALVSLTMHILYLSPFKHIHFSAFCVVCQPNVGILDRSAAGTSAGGMLDRSRMALCAFTFLFISLNPLASLLCSSGSIFTVKCFSSLAESWSWMDWMLPTILVWLLNGILVSGVLIRLLVYGEPVTRPHSGSSVLFWRHRKQADLDLARGDFAQASQNLWTCLKALGRPLPTSQLDLGCAALWSLLRFCLQRLWVGRWLAARAGGLRSDRPLQEDACKSSRDAALVYHRLHQLHMTGKLNGSHLSAVHMALSAVNLAECSGSCLPVATLAEVYVSGALRVKASLPRILHFTSRVFLSSARQACLSSSGSVPPAMQWLCHPLGHRFFVDGDWAIRSTPKESIYSQAGNTVDPLAQVTQAFREHLLEKALYCVAQPHGEKSSSHGKGEYADALEYLQLLISASDAAGATSQSFAIGSNMATVTGCDPHSKWWSSVAVVIINWLQGDDTAAERLYPTVEHLPRSLQNAESLLPKACLNTFRAVRALLSKPENCQLSLSYSDKASALLRDSLNLGPHCHSSSLDKVIQLLLCDLLLVMRTNVWRLQQQGAGPAGSGLAGNSSSAGVHQASPPELQGFQQDLSSLRKLAHSFRPAMRRLFLHEATARLMAGASPTRTHQLLDRSLRRRATPGAKTGECETRPGQREQAEAVMLACRYLPPSFLSAPGQRVGMLADAARTLEKLGDKRTLHDCQQMIIKLGSGTTVTNS</sequence>
<keyword evidence="21" id="KW-0968">Cytoplasmic vesicle</keyword>
<dbReference type="PANTHER" id="PTHR46062:SF2">
    <property type="entry name" value="STEROL REGULATORY ELEMENT-BINDING PROTEIN 1"/>
    <property type="match status" value="1"/>
</dbReference>
<evidence type="ECO:0000256" key="30">
    <source>
        <dbReference type="SAM" id="MobiDB-lite"/>
    </source>
</evidence>
<keyword evidence="16" id="KW-0010">Activator</keyword>
<keyword evidence="14" id="KW-0238">DNA-binding</keyword>
<evidence type="ECO:0000256" key="2">
    <source>
        <dbReference type="ARBA" id="ARBA00004477"/>
    </source>
</evidence>
<keyword evidence="15 31" id="KW-0472">Membrane</keyword>
<evidence type="ECO:0000313" key="33">
    <source>
        <dbReference type="Ensembl" id="ENSENLP00000040524.1"/>
    </source>
</evidence>
<evidence type="ECO:0000256" key="27">
    <source>
        <dbReference type="ARBA" id="ARBA00047005"/>
    </source>
</evidence>
<keyword evidence="20" id="KW-0539">Nucleus</keyword>
<evidence type="ECO:0000256" key="14">
    <source>
        <dbReference type="ARBA" id="ARBA00023125"/>
    </source>
</evidence>
<keyword evidence="6" id="KW-0597">Phosphoprotein</keyword>
<evidence type="ECO:0000256" key="5">
    <source>
        <dbReference type="ARBA" id="ARBA00022548"/>
    </source>
</evidence>
<evidence type="ECO:0000256" key="17">
    <source>
        <dbReference type="ARBA" id="ARBA00023163"/>
    </source>
</evidence>
<dbReference type="GO" id="GO:0012507">
    <property type="term" value="C:ER to Golgi transport vesicle membrane"/>
    <property type="evidence" value="ECO:0007669"/>
    <property type="project" value="UniProtKB-SubCell"/>
</dbReference>
<feature type="transmembrane region" description="Helical" evidence="31">
    <location>
        <begin position="130"/>
        <end position="149"/>
    </location>
</feature>
<dbReference type="InterPro" id="IPR036638">
    <property type="entry name" value="HLH_DNA-bd_sf"/>
</dbReference>
<evidence type="ECO:0000256" key="11">
    <source>
        <dbReference type="ARBA" id="ARBA00023015"/>
    </source>
</evidence>
<evidence type="ECO:0000256" key="4">
    <source>
        <dbReference type="ARBA" id="ARBA00004653"/>
    </source>
</evidence>
<comment type="function">
    <text evidence="26">Key transcription factor that regulates expression of genes involved in cholesterol biosynthesis and lipid homeostasis. Binds to the sterol regulatory element 1 (SRE-1) (5'-ATCACCCCAC-3'). Has dual sequence specificity binding to both an E-box motif (5'-ATCACGTGA-3') and to SRE-1 (5'-ATCACCCCAC-3'). Regulates the promoters of genes involved in cholesterol biosynthesis and the LDL receptor (LDLR) pathway of sterol regulation.</text>
</comment>
<keyword evidence="11" id="KW-0805">Transcription regulation</keyword>
<dbReference type="Proteomes" id="UP000472264">
    <property type="component" value="Chromosome 8"/>
</dbReference>
<dbReference type="GO" id="GO:0000981">
    <property type="term" value="F:DNA-binding transcription factor activity, RNA polymerase II-specific"/>
    <property type="evidence" value="ECO:0007669"/>
    <property type="project" value="TreeGrafter"/>
</dbReference>
<feature type="transmembrane region" description="Helical" evidence="31">
    <location>
        <begin position="192"/>
        <end position="218"/>
    </location>
</feature>
<dbReference type="CDD" id="cd18921">
    <property type="entry name" value="bHLHzip_SREBP1"/>
    <property type="match status" value="1"/>
</dbReference>
<keyword evidence="18" id="KW-1207">Sterol metabolism</keyword>
<comment type="subcellular location">
    <subcellularLocation>
        <location evidence="3">Cytoplasmic vesicle</location>
        <location evidence="3">COPII-coated vesicle membrane</location>
        <topology evidence="3">Multi-pass membrane protein</topology>
    </subcellularLocation>
    <subcellularLocation>
        <location evidence="2">Endoplasmic reticulum membrane</location>
        <topology evidence="2">Multi-pass membrane protein</topology>
    </subcellularLocation>
    <subcellularLocation>
        <location evidence="4">Golgi apparatus membrane</location>
        <topology evidence="4">Multi-pass membrane protein</topology>
    </subcellularLocation>
    <subcellularLocation>
        <location evidence="1">Nucleus</location>
    </subcellularLocation>
</comment>
<accession>A0A665W8Y8</accession>
<proteinExistence type="inferred from homology"/>
<evidence type="ECO:0000256" key="20">
    <source>
        <dbReference type="ARBA" id="ARBA00023242"/>
    </source>
</evidence>
<reference evidence="33" key="3">
    <citation type="submission" date="2025-09" db="UniProtKB">
        <authorList>
            <consortium name="Ensembl"/>
        </authorList>
    </citation>
    <scope>IDENTIFICATION</scope>
</reference>
<keyword evidence="34" id="KW-1185">Reference proteome</keyword>
<evidence type="ECO:0000256" key="7">
    <source>
        <dbReference type="ARBA" id="ARBA00022692"/>
    </source>
</evidence>
<evidence type="ECO:0000256" key="31">
    <source>
        <dbReference type="SAM" id="Phobius"/>
    </source>
</evidence>
<dbReference type="SUPFAM" id="SSF47459">
    <property type="entry name" value="HLH, helix-loop-helix DNA-binding domain"/>
    <property type="match status" value="1"/>
</dbReference>
<keyword evidence="7 31" id="KW-0812">Transmembrane</keyword>
<dbReference type="GO" id="GO:0005789">
    <property type="term" value="C:endoplasmic reticulum membrane"/>
    <property type="evidence" value="ECO:0007669"/>
    <property type="project" value="UniProtKB-SubCell"/>
</dbReference>
<evidence type="ECO:0000256" key="13">
    <source>
        <dbReference type="ARBA" id="ARBA00023098"/>
    </source>
</evidence>
<dbReference type="PANTHER" id="PTHR46062">
    <property type="entry name" value="STEROL REGULATORY ELEMENT-BINDING PROTEIN"/>
    <property type="match status" value="1"/>
</dbReference>
<dbReference type="AlphaFoldDB" id="A0A665W8Y8"/>
<keyword evidence="19" id="KW-0753">Steroid metabolism</keyword>
<evidence type="ECO:0000256" key="16">
    <source>
        <dbReference type="ARBA" id="ARBA00023159"/>
    </source>
</evidence>
<feature type="transmembrane region" description="Helical" evidence="31">
    <location>
        <begin position="238"/>
        <end position="257"/>
    </location>
</feature>
<evidence type="ECO:0000256" key="29">
    <source>
        <dbReference type="SAM" id="Coils"/>
    </source>
</evidence>
<evidence type="ECO:0000256" key="23">
    <source>
        <dbReference type="ARBA" id="ARBA00039749"/>
    </source>
</evidence>
<evidence type="ECO:0000256" key="21">
    <source>
        <dbReference type="ARBA" id="ARBA00023329"/>
    </source>
</evidence>
<feature type="domain" description="BHLH" evidence="32">
    <location>
        <begin position="56"/>
        <end position="106"/>
    </location>
</feature>
<evidence type="ECO:0000259" key="32">
    <source>
        <dbReference type="PROSITE" id="PS50888"/>
    </source>
</evidence>
<dbReference type="SMART" id="SM00353">
    <property type="entry name" value="HLH"/>
    <property type="match status" value="1"/>
</dbReference>
<dbReference type="GO" id="GO:0000139">
    <property type="term" value="C:Golgi membrane"/>
    <property type="evidence" value="ECO:0007669"/>
    <property type="project" value="UniProtKB-SubCell"/>
</dbReference>
<evidence type="ECO:0000256" key="1">
    <source>
        <dbReference type="ARBA" id="ARBA00004123"/>
    </source>
</evidence>
<gene>
    <name evidence="33" type="primary">srebf1</name>
</gene>
<dbReference type="Pfam" id="PF00010">
    <property type="entry name" value="HLH"/>
    <property type="match status" value="1"/>
</dbReference>
<feature type="region of interest" description="Disordered" evidence="30">
    <location>
        <begin position="682"/>
        <end position="705"/>
    </location>
</feature>
<name>A0A665W8Y8_ECHNA</name>
<dbReference type="GO" id="GO:0046983">
    <property type="term" value="F:protein dimerization activity"/>
    <property type="evidence" value="ECO:0007669"/>
    <property type="project" value="InterPro"/>
</dbReference>
<dbReference type="PROSITE" id="PS50888">
    <property type="entry name" value="BHLH"/>
    <property type="match status" value="1"/>
</dbReference>
<keyword evidence="8" id="KW-0256">Endoplasmic reticulum</keyword>
<evidence type="ECO:0000313" key="34">
    <source>
        <dbReference type="Proteomes" id="UP000472264"/>
    </source>
</evidence>
<dbReference type="InterPro" id="IPR011598">
    <property type="entry name" value="bHLH_dom"/>
</dbReference>
<feature type="transmembrane region" description="Helical" evidence="31">
    <location>
        <begin position="12"/>
        <end position="32"/>
    </location>
</feature>
<comment type="subunit">
    <text evidence="28">Forms a tight complex with SCAP, the SCAP-SREBP complex, in the endoplasmic reticulum membrane and the Golgi apparatus. Interacts with PAQR3; the interaction anchors the SCAP-SREBP complex to the Golgi apparatus in low cholesterol conditions.</text>
</comment>
<feature type="coiled-coil region" evidence="29">
    <location>
        <begin position="96"/>
        <end position="126"/>
    </location>
</feature>
<dbReference type="GO" id="GO:0000978">
    <property type="term" value="F:RNA polymerase II cis-regulatory region sequence-specific DNA binding"/>
    <property type="evidence" value="ECO:0007669"/>
    <property type="project" value="TreeGrafter"/>
</dbReference>
<evidence type="ECO:0000256" key="28">
    <source>
        <dbReference type="ARBA" id="ARBA00049702"/>
    </source>
</evidence>
<evidence type="ECO:0000256" key="3">
    <source>
        <dbReference type="ARBA" id="ARBA00004557"/>
    </source>
</evidence>